<evidence type="ECO:0000256" key="3">
    <source>
        <dbReference type="ARBA" id="ARBA00023125"/>
    </source>
</evidence>
<proteinExistence type="inferred from homology"/>
<keyword evidence="6" id="KW-0347">Helicase</keyword>
<dbReference type="GO" id="GO:0009379">
    <property type="term" value="C:Holliday junction helicase complex"/>
    <property type="evidence" value="ECO:0007669"/>
    <property type="project" value="InterPro"/>
</dbReference>
<dbReference type="GO" id="GO:0006310">
    <property type="term" value="P:DNA recombination"/>
    <property type="evidence" value="ECO:0007669"/>
    <property type="project" value="InterPro"/>
</dbReference>
<evidence type="ECO:0000259" key="5">
    <source>
        <dbReference type="SMART" id="SM00278"/>
    </source>
</evidence>
<feature type="domain" description="Helix-hairpin-helix DNA-binding motif class 1" evidence="5">
    <location>
        <begin position="73"/>
        <end position="92"/>
    </location>
</feature>
<dbReference type="CDD" id="cd14332">
    <property type="entry name" value="UBA_RuvA_C"/>
    <property type="match status" value="1"/>
</dbReference>
<name>A0A161K4S4_9ZZZZ</name>
<sequence>MIGRLQGFIIEKQAPELLIDVHGVGYEVQAPLSTFAVLGKLGDPVTLYTHLAIREDAHQLYGFSDKSQRSLFRTLIKVSGVGPKLGLAILSGMDVSAFARCVHQEDISGLTKLPGVGKKTAERLIVEMRDRLIEWQAPAPLWAAVEQNEQAGKNQLLQEAEGALVALGYKPQDASKMLMKVADTCTSAEDMIRQALRNTLGGA</sequence>
<dbReference type="Pfam" id="PF07499">
    <property type="entry name" value="RuvA_C"/>
    <property type="match status" value="1"/>
</dbReference>
<dbReference type="Pfam" id="PF14520">
    <property type="entry name" value="HHH_5"/>
    <property type="match status" value="1"/>
</dbReference>
<dbReference type="SUPFAM" id="SSF50249">
    <property type="entry name" value="Nucleic acid-binding proteins"/>
    <property type="match status" value="1"/>
</dbReference>
<dbReference type="GO" id="GO:0003677">
    <property type="term" value="F:DNA binding"/>
    <property type="evidence" value="ECO:0007669"/>
    <property type="project" value="UniProtKB-KW"/>
</dbReference>
<keyword evidence="6" id="KW-0547">Nucleotide-binding</keyword>
<dbReference type="NCBIfam" id="TIGR00084">
    <property type="entry name" value="ruvA"/>
    <property type="match status" value="1"/>
</dbReference>
<dbReference type="InterPro" id="IPR011114">
    <property type="entry name" value="RuvA_C"/>
</dbReference>
<dbReference type="SMART" id="SM00278">
    <property type="entry name" value="HhH1"/>
    <property type="match status" value="2"/>
</dbReference>
<dbReference type="EMBL" id="CZQC01000066">
    <property type="protein sequence ID" value="CUS42446.1"/>
    <property type="molecule type" value="Genomic_DNA"/>
</dbReference>
<dbReference type="AlphaFoldDB" id="A0A161K4S4"/>
<dbReference type="InterPro" id="IPR036267">
    <property type="entry name" value="RuvA_C_sf"/>
</dbReference>
<dbReference type="GO" id="GO:0006281">
    <property type="term" value="P:DNA repair"/>
    <property type="evidence" value="ECO:0007669"/>
    <property type="project" value="UniProtKB-KW"/>
</dbReference>
<evidence type="ECO:0000256" key="4">
    <source>
        <dbReference type="ARBA" id="ARBA00023204"/>
    </source>
</evidence>
<dbReference type="InterPro" id="IPR003583">
    <property type="entry name" value="Hlx-hairpin-Hlx_DNA-bd_motif"/>
</dbReference>
<keyword evidence="6" id="KW-0378">Hydrolase</keyword>
<keyword evidence="4" id="KW-0234">DNA repair</keyword>
<evidence type="ECO:0000313" key="6">
    <source>
        <dbReference type="EMBL" id="CUS42446.1"/>
    </source>
</evidence>
<evidence type="ECO:0000256" key="2">
    <source>
        <dbReference type="ARBA" id="ARBA00022763"/>
    </source>
</evidence>
<organism evidence="6">
    <name type="scientific">hydrothermal vent metagenome</name>
    <dbReference type="NCBI Taxonomy" id="652676"/>
    <lineage>
        <taxon>unclassified sequences</taxon>
        <taxon>metagenomes</taxon>
        <taxon>ecological metagenomes</taxon>
    </lineage>
</organism>
<gene>
    <name evidence="6" type="ORF">MGWOODY_Tha211</name>
</gene>
<dbReference type="InterPro" id="IPR010994">
    <property type="entry name" value="RuvA_2-like"/>
</dbReference>
<dbReference type="Gene3D" id="1.10.8.10">
    <property type="entry name" value="DNA helicase RuvA subunit, C-terminal domain"/>
    <property type="match status" value="1"/>
</dbReference>
<dbReference type="InterPro" id="IPR012340">
    <property type="entry name" value="NA-bd_OB-fold"/>
</dbReference>
<dbReference type="GO" id="GO:0005524">
    <property type="term" value="F:ATP binding"/>
    <property type="evidence" value="ECO:0007669"/>
    <property type="project" value="InterPro"/>
</dbReference>
<dbReference type="HAMAP" id="MF_00031">
    <property type="entry name" value="DNA_HJ_migration_RuvA"/>
    <property type="match status" value="1"/>
</dbReference>
<dbReference type="InterPro" id="IPR013849">
    <property type="entry name" value="DNA_helicase_Holl-junc_RuvA_I"/>
</dbReference>
<keyword evidence="6" id="KW-0067">ATP-binding</keyword>
<keyword evidence="1" id="KW-0963">Cytoplasm</keyword>
<protein>
    <submittedName>
        <fullName evidence="6">Holliday junction DNA helicase RuvA</fullName>
    </submittedName>
</protein>
<dbReference type="GO" id="GO:0009378">
    <property type="term" value="F:four-way junction helicase activity"/>
    <property type="evidence" value="ECO:0007669"/>
    <property type="project" value="InterPro"/>
</dbReference>
<dbReference type="Gene3D" id="1.10.150.20">
    <property type="entry name" value="5' to 3' exonuclease, C-terminal subdomain"/>
    <property type="match status" value="1"/>
</dbReference>
<keyword evidence="2" id="KW-0227">DNA damage</keyword>
<keyword evidence="3" id="KW-0238">DNA-binding</keyword>
<feature type="domain" description="Helix-hairpin-helix DNA-binding motif class 1" evidence="5">
    <location>
        <begin position="108"/>
        <end position="127"/>
    </location>
</feature>
<dbReference type="InterPro" id="IPR000085">
    <property type="entry name" value="RuvA"/>
</dbReference>
<dbReference type="Pfam" id="PF01330">
    <property type="entry name" value="RuvA_N"/>
    <property type="match status" value="1"/>
</dbReference>
<dbReference type="Gene3D" id="2.40.50.140">
    <property type="entry name" value="Nucleic acid-binding proteins"/>
    <property type="match status" value="1"/>
</dbReference>
<accession>A0A161K4S4</accession>
<evidence type="ECO:0000256" key="1">
    <source>
        <dbReference type="ARBA" id="ARBA00022490"/>
    </source>
</evidence>
<dbReference type="SUPFAM" id="SSF47781">
    <property type="entry name" value="RuvA domain 2-like"/>
    <property type="match status" value="1"/>
</dbReference>
<reference evidence="6" key="1">
    <citation type="submission" date="2015-10" db="EMBL/GenBank/DDBJ databases">
        <authorList>
            <person name="Gilbert D.G."/>
        </authorList>
    </citation>
    <scope>NUCLEOTIDE SEQUENCE</scope>
</reference>
<dbReference type="SUPFAM" id="SSF46929">
    <property type="entry name" value="DNA helicase RuvA subunit, C-terminal domain"/>
    <property type="match status" value="1"/>
</dbReference>